<protein>
    <recommendedName>
        <fullName evidence="8">Zn(2)-C6 fungal-type domain-containing protein</fullName>
    </recommendedName>
</protein>
<dbReference type="GO" id="GO:0000981">
    <property type="term" value="F:DNA-binding transcription factor activity, RNA polymerase II-specific"/>
    <property type="evidence" value="ECO:0007669"/>
    <property type="project" value="InterPro"/>
</dbReference>
<dbReference type="VEuPathDB" id="FungiDB:BO78DRAFT_217040"/>
<dbReference type="InterPro" id="IPR001138">
    <property type="entry name" value="Zn2Cys6_DnaBD"/>
</dbReference>
<evidence type="ECO:0000259" key="8">
    <source>
        <dbReference type="PROSITE" id="PS50048"/>
    </source>
</evidence>
<feature type="compositionally biased region" description="Polar residues" evidence="7">
    <location>
        <begin position="784"/>
        <end position="800"/>
    </location>
</feature>
<dbReference type="SUPFAM" id="SSF57701">
    <property type="entry name" value="Zn2/Cys6 DNA-binding domain"/>
    <property type="match status" value="1"/>
</dbReference>
<evidence type="ECO:0000256" key="4">
    <source>
        <dbReference type="ARBA" id="ARBA00023125"/>
    </source>
</evidence>
<dbReference type="GO" id="GO:0009893">
    <property type="term" value="P:positive regulation of metabolic process"/>
    <property type="evidence" value="ECO:0007669"/>
    <property type="project" value="UniProtKB-ARBA"/>
</dbReference>
<feature type="domain" description="Zn(2)-C6 fungal-type" evidence="8">
    <location>
        <begin position="25"/>
        <end position="54"/>
    </location>
</feature>
<dbReference type="PANTHER" id="PTHR47338">
    <property type="entry name" value="ZN(II)2CYS6 TRANSCRIPTION FACTOR (EUROFUNG)-RELATED"/>
    <property type="match status" value="1"/>
</dbReference>
<comment type="subcellular location">
    <subcellularLocation>
        <location evidence="1">Nucleus</location>
    </subcellularLocation>
</comment>
<dbReference type="CDD" id="cd12148">
    <property type="entry name" value="fungal_TF_MHR"/>
    <property type="match status" value="1"/>
</dbReference>
<dbReference type="CDD" id="cd00067">
    <property type="entry name" value="GAL4"/>
    <property type="match status" value="1"/>
</dbReference>
<keyword evidence="2" id="KW-0479">Metal-binding</keyword>
<evidence type="ECO:0000256" key="5">
    <source>
        <dbReference type="ARBA" id="ARBA00023163"/>
    </source>
</evidence>
<dbReference type="SMART" id="SM00066">
    <property type="entry name" value="GAL4"/>
    <property type="match status" value="1"/>
</dbReference>
<dbReference type="InterPro" id="IPR050815">
    <property type="entry name" value="TF_fung"/>
</dbReference>
<dbReference type="GO" id="GO:0005634">
    <property type="term" value="C:nucleus"/>
    <property type="evidence" value="ECO:0007669"/>
    <property type="project" value="UniProtKB-SubCell"/>
</dbReference>
<dbReference type="PANTHER" id="PTHR47338:SF5">
    <property type="entry name" value="ZN(II)2CYS6 TRANSCRIPTION FACTOR (EUROFUNG)"/>
    <property type="match status" value="1"/>
</dbReference>
<dbReference type="GO" id="GO:0003677">
    <property type="term" value="F:DNA binding"/>
    <property type="evidence" value="ECO:0007669"/>
    <property type="project" value="UniProtKB-KW"/>
</dbReference>
<organism evidence="9 10">
    <name type="scientific">Aspergillus sclerotiicarbonarius (strain CBS 121057 / IBT 28362)</name>
    <dbReference type="NCBI Taxonomy" id="1448318"/>
    <lineage>
        <taxon>Eukaryota</taxon>
        <taxon>Fungi</taxon>
        <taxon>Dikarya</taxon>
        <taxon>Ascomycota</taxon>
        <taxon>Pezizomycotina</taxon>
        <taxon>Eurotiomycetes</taxon>
        <taxon>Eurotiomycetidae</taxon>
        <taxon>Eurotiales</taxon>
        <taxon>Aspergillaceae</taxon>
        <taxon>Aspergillus</taxon>
        <taxon>Aspergillus subgen. Circumdati</taxon>
    </lineage>
</organism>
<evidence type="ECO:0000313" key="10">
    <source>
        <dbReference type="Proteomes" id="UP000248423"/>
    </source>
</evidence>
<evidence type="ECO:0000256" key="1">
    <source>
        <dbReference type="ARBA" id="ARBA00004123"/>
    </source>
</evidence>
<keyword evidence="4" id="KW-0238">DNA-binding</keyword>
<keyword evidence="3" id="KW-0805">Transcription regulation</keyword>
<dbReference type="Pfam" id="PF00172">
    <property type="entry name" value="Zn_clus"/>
    <property type="match status" value="1"/>
</dbReference>
<keyword evidence="10" id="KW-1185">Reference proteome</keyword>
<feature type="region of interest" description="Disordered" evidence="7">
    <location>
        <begin position="779"/>
        <end position="800"/>
    </location>
</feature>
<keyword evidence="6" id="KW-0539">Nucleus</keyword>
<dbReference type="EMBL" id="KZ826393">
    <property type="protein sequence ID" value="PYI02535.1"/>
    <property type="molecule type" value="Genomic_DNA"/>
</dbReference>
<dbReference type="AlphaFoldDB" id="A0A319E2V8"/>
<dbReference type="STRING" id="1448318.A0A319E2V8"/>
<proteinExistence type="predicted"/>
<dbReference type="InterPro" id="IPR036864">
    <property type="entry name" value="Zn2-C6_fun-type_DNA-bd_sf"/>
</dbReference>
<reference evidence="9 10" key="1">
    <citation type="submission" date="2018-02" db="EMBL/GenBank/DDBJ databases">
        <title>The genomes of Aspergillus section Nigri reveals drivers in fungal speciation.</title>
        <authorList>
            <consortium name="DOE Joint Genome Institute"/>
            <person name="Vesth T.C."/>
            <person name="Nybo J."/>
            <person name="Theobald S."/>
            <person name="Brandl J."/>
            <person name="Frisvad J.C."/>
            <person name="Nielsen K.F."/>
            <person name="Lyhne E.K."/>
            <person name="Kogle M.E."/>
            <person name="Kuo A."/>
            <person name="Riley R."/>
            <person name="Clum A."/>
            <person name="Nolan M."/>
            <person name="Lipzen A."/>
            <person name="Salamov A."/>
            <person name="Henrissat B."/>
            <person name="Wiebenga A."/>
            <person name="De vries R.P."/>
            <person name="Grigoriev I.V."/>
            <person name="Mortensen U.H."/>
            <person name="Andersen M.R."/>
            <person name="Baker S.E."/>
        </authorList>
    </citation>
    <scope>NUCLEOTIDE SEQUENCE [LARGE SCALE GENOMIC DNA]</scope>
    <source>
        <strain evidence="9 10">CBS 121057</strain>
    </source>
</reference>
<dbReference type="Proteomes" id="UP000248423">
    <property type="component" value="Unassembled WGS sequence"/>
</dbReference>
<name>A0A319E2V8_ASPSB</name>
<dbReference type="GO" id="GO:0008270">
    <property type="term" value="F:zinc ion binding"/>
    <property type="evidence" value="ECO:0007669"/>
    <property type="project" value="InterPro"/>
</dbReference>
<feature type="region of interest" description="Disordered" evidence="7">
    <location>
        <begin position="56"/>
        <end position="112"/>
    </location>
</feature>
<dbReference type="PROSITE" id="PS00463">
    <property type="entry name" value="ZN2_CY6_FUNGAL_1"/>
    <property type="match status" value="1"/>
</dbReference>
<gene>
    <name evidence="9" type="ORF">BO78DRAFT_217040</name>
</gene>
<dbReference type="PROSITE" id="PS50048">
    <property type="entry name" value="ZN2_CY6_FUNGAL_2"/>
    <property type="match status" value="1"/>
</dbReference>
<dbReference type="Gene3D" id="4.10.240.10">
    <property type="entry name" value="Zn(2)-C6 fungal-type DNA-binding domain"/>
    <property type="match status" value="1"/>
</dbReference>
<evidence type="ECO:0000256" key="3">
    <source>
        <dbReference type="ARBA" id="ARBA00023015"/>
    </source>
</evidence>
<feature type="compositionally biased region" description="Polar residues" evidence="7">
    <location>
        <begin position="66"/>
        <end position="82"/>
    </location>
</feature>
<accession>A0A319E2V8</accession>
<keyword evidence="5" id="KW-0804">Transcription</keyword>
<evidence type="ECO:0000313" key="9">
    <source>
        <dbReference type="EMBL" id="PYI02535.1"/>
    </source>
</evidence>
<evidence type="ECO:0000256" key="2">
    <source>
        <dbReference type="ARBA" id="ARBA00022723"/>
    </source>
</evidence>
<dbReference type="OrthoDB" id="5069333at2759"/>
<sequence length="800" mass="87753">MGAPPPTDPSLPVGSNRISTTLRRSCVFCRTRKIRCSGESICSACEKRNLSCVYSPEARKGRPKQKGTTAQPPPDSDTQITNGGEPLPPSSSRMPVEGVSHSPESATNPALNDIVGDELERRFNVWFITKSESCSDLFQNSIVSYRWDLEHSPQKTLSLRPIKPPLSYDGLLSFMASEMVGILPLRFSYLGDQRPDTPNQSYYVSSLAADTTLTMFDATELDFDPLLALGKHLVLQLVDVWFSAHPLSPLMSKTLLTTAIQEETVDRALLGVILADACDIQPITNGPHGGVHNDPQALFDMTVSQLKQRALSIGDSLVLSTVQAIFLIGWRELCLGHARRATCLSGYSCRIIARLYTWQNSSGRMCSRKLNGVDVGAVERELVQNIYWLCLATTTWAFMQSDQPFTVLTPETTPEFPCLDENASAILRLDRASGNISTLPSQVQAMRCLWPLSHITSTVAHIYTLYLNTPAEDKPGQSVPWQKQHLHQLHQLFQPCFDRSVLALRMHRILLHAIELVTSQVGIISSRYFLLNAYHSIAIHMLFSGDKAGQERQMISPSTIDSFCQSASALLAITQQSSPQPTGLMSAQVNLGIECSNMMLYGLDTCSRGLSYIYTRRERGSMEERSTISMRQTQLVDIAGQLYQACKGDAVSRLGSALLPVKKRFKRAKVAFELLGSPAVPQSVLSSQNESNPTGSWAAANDLLLDPGFIDQLAGQPLNSSPSGSLPAMAPDPSMAFPEHPTEVIDPGFFMNGSVAAPLLGFPGLAKMNMQLQDYLFPEESDPNQDISGLFGQSMSDNAT</sequence>
<evidence type="ECO:0000256" key="7">
    <source>
        <dbReference type="SAM" id="MobiDB-lite"/>
    </source>
</evidence>
<evidence type="ECO:0000256" key="6">
    <source>
        <dbReference type="ARBA" id="ARBA00023242"/>
    </source>
</evidence>